<dbReference type="GO" id="GO:0005524">
    <property type="term" value="F:ATP binding"/>
    <property type="evidence" value="ECO:0007669"/>
    <property type="project" value="UniProtKB-KW"/>
</dbReference>
<comment type="catalytic activity">
    <reaction evidence="10">
        <text>tRNA(Val) + L-valine + ATP = L-valyl-tRNA(Val) + AMP + diphosphate</text>
        <dbReference type="Rhea" id="RHEA:10704"/>
        <dbReference type="Rhea" id="RHEA-COMP:9672"/>
        <dbReference type="Rhea" id="RHEA-COMP:9708"/>
        <dbReference type="ChEBI" id="CHEBI:30616"/>
        <dbReference type="ChEBI" id="CHEBI:33019"/>
        <dbReference type="ChEBI" id="CHEBI:57762"/>
        <dbReference type="ChEBI" id="CHEBI:78442"/>
        <dbReference type="ChEBI" id="CHEBI:78537"/>
        <dbReference type="ChEBI" id="CHEBI:456215"/>
        <dbReference type="EC" id="6.1.1.9"/>
    </reaction>
</comment>
<evidence type="ECO:0000256" key="5">
    <source>
        <dbReference type="ARBA" id="ARBA00022840"/>
    </source>
</evidence>
<feature type="domain" description="Aminoacyl-tRNA synthetase class Ia" evidence="11">
    <location>
        <begin position="14"/>
        <end position="395"/>
    </location>
</feature>
<dbReference type="InterPro" id="IPR009008">
    <property type="entry name" value="Val/Leu/Ile-tRNA-synth_edit"/>
</dbReference>
<dbReference type="FunFam" id="3.40.50.620:FF:000020">
    <property type="entry name" value="Valine--tRNA ligase, mitochondrial"/>
    <property type="match status" value="1"/>
</dbReference>
<keyword evidence="3" id="KW-0436">Ligase</keyword>
<keyword evidence="7" id="KW-0175">Coiled coil</keyword>
<dbReference type="AlphaFoldDB" id="A0A9P0ALD6"/>
<keyword evidence="8" id="KW-0030">Aminoacyl-tRNA synthetase</keyword>
<proteinExistence type="inferred from homology"/>
<dbReference type="Pfam" id="PF00133">
    <property type="entry name" value="tRNA-synt_1"/>
    <property type="match status" value="1"/>
</dbReference>
<dbReference type="InterPro" id="IPR014729">
    <property type="entry name" value="Rossmann-like_a/b/a_fold"/>
</dbReference>
<evidence type="ECO:0000313" key="12">
    <source>
        <dbReference type="EMBL" id="CAH0394067.1"/>
    </source>
</evidence>
<dbReference type="FunFam" id="3.90.740.10:FF:000010">
    <property type="entry name" value="Valine--tRNA ligase"/>
    <property type="match status" value="1"/>
</dbReference>
<evidence type="ECO:0000256" key="2">
    <source>
        <dbReference type="ARBA" id="ARBA00013169"/>
    </source>
</evidence>
<dbReference type="Proteomes" id="UP001152759">
    <property type="component" value="Chromosome 8"/>
</dbReference>
<dbReference type="SUPFAM" id="SSF50677">
    <property type="entry name" value="ValRS/IleRS/LeuRS editing domain"/>
    <property type="match status" value="1"/>
</dbReference>
<evidence type="ECO:0000256" key="10">
    <source>
        <dbReference type="ARBA" id="ARBA00047552"/>
    </source>
</evidence>
<evidence type="ECO:0000256" key="7">
    <source>
        <dbReference type="ARBA" id="ARBA00023054"/>
    </source>
</evidence>
<evidence type="ECO:0000259" key="11">
    <source>
        <dbReference type="Pfam" id="PF00133"/>
    </source>
</evidence>
<name>A0A9P0ALD6_BEMTA</name>
<reference evidence="12" key="1">
    <citation type="submission" date="2021-12" db="EMBL/GenBank/DDBJ databases">
        <authorList>
            <person name="King R."/>
        </authorList>
    </citation>
    <scope>NUCLEOTIDE SEQUENCE</scope>
</reference>
<dbReference type="EMBL" id="OU963869">
    <property type="protein sequence ID" value="CAH0394067.1"/>
    <property type="molecule type" value="Genomic_DNA"/>
</dbReference>
<dbReference type="GO" id="GO:0006438">
    <property type="term" value="P:valyl-tRNA aminoacylation"/>
    <property type="evidence" value="ECO:0007669"/>
    <property type="project" value="InterPro"/>
</dbReference>
<dbReference type="PRINTS" id="PR00986">
    <property type="entry name" value="TRNASYNTHVAL"/>
</dbReference>
<sequence>MPDAYSPHCVEAAWYNWWEKEGFFKPEYNRKSISEPNPKGHFVMVIPPPNVTGSLHLGHALTNAVEDAITRWHRMKGRTTLWVPGCDHAGIATQVVVEKKLWREEKKTRHDIGREKFVEKVWEWKREKGDRIYLQLRRLGSSLDWDRASFTMDPKLSRAVVEAFIRPYDEGDIYRSDRLVNWSCTLKPAISDIEVGKIELTERTFLPVPGYENKVELGVLVLFKYEVENSEVAVHPNDSRYKHRVGKTVKHPFCDRKIPIIADDFVDMQFGTGAVKVTPAHDYNDYQVGLRHKLPFITILSDEGYIIGNYGKFTGMKRFDARKAVLEALKEKNLFVEVKNNPMVVPICSRSKDVVEPLPKPQWYVKCDEMAKKAMQAVNSGELKIIPEQHKKIWFH</sequence>
<evidence type="ECO:0000256" key="9">
    <source>
        <dbReference type="ARBA" id="ARBA00029936"/>
    </source>
</evidence>
<dbReference type="Gene3D" id="3.90.740.10">
    <property type="entry name" value="Valyl/Leucyl/Isoleucyl-tRNA synthetase, editing domain"/>
    <property type="match status" value="1"/>
</dbReference>
<dbReference type="EC" id="6.1.1.9" evidence="2"/>
<evidence type="ECO:0000256" key="4">
    <source>
        <dbReference type="ARBA" id="ARBA00022741"/>
    </source>
</evidence>
<keyword evidence="6" id="KW-0648">Protein biosynthesis</keyword>
<dbReference type="InterPro" id="IPR001412">
    <property type="entry name" value="aa-tRNA-synth_I_CS"/>
</dbReference>
<protein>
    <recommendedName>
        <fullName evidence="2">valine--tRNA ligase</fullName>
        <ecNumber evidence="2">6.1.1.9</ecNumber>
    </recommendedName>
    <alternativeName>
        <fullName evidence="9">Valyl-tRNA synthetase</fullName>
    </alternativeName>
</protein>
<evidence type="ECO:0000256" key="8">
    <source>
        <dbReference type="ARBA" id="ARBA00023146"/>
    </source>
</evidence>
<accession>A0A9P0ALD6</accession>
<dbReference type="InterPro" id="IPR002300">
    <property type="entry name" value="aa-tRNA-synth_Ia"/>
</dbReference>
<dbReference type="PROSITE" id="PS00178">
    <property type="entry name" value="AA_TRNA_LIGASE_I"/>
    <property type="match status" value="1"/>
</dbReference>
<keyword evidence="5" id="KW-0067">ATP-binding</keyword>
<evidence type="ECO:0000256" key="1">
    <source>
        <dbReference type="ARBA" id="ARBA00005594"/>
    </source>
</evidence>
<organism evidence="12 13">
    <name type="scientific">Bemisia tabaci</name>
    <name type="common">Sweetpotato whitefly</name>
    <name type="synonym">Aleurodes tabaci</name>
    <dbReference type="NCBI Taxonomy" id="7038"/>
    <lineage>
        <taxon>Eukaryota</taxon>
        <taxon>Metazoa</taxon>
        <taxon>Ecdysozoa</taxon>
        <taxon>Arthropoda</taxon>
        <taxon>Hexapoda</taxon>
        <taxon>Insecta</taxon>
        <taxon>Pterygota</taxon>
        <taxon>Neoptera</taxon>
        <taxon>Paraneoptera</taxon>
        <taxon>Hemiptera</taxon>
        <taxon>Sternorrhyncha</taxon>
        <taxon>Aleyrodoidea</taxon>
        <taxon>Aleyrodidae</taxon>
        <taxon>Aleyrodinae</taxon>
        <taxon>Bemisia</taxon>
    </lineage>
</organism>
<evidence type="ECO:0000256" key="6">
    <source>
        <dbReference type="ARBA" id="ARBA00022917"/>
    </source>
</evidence>
<comment type="similarity">
    <text evidence="1">Belongs to the class-I aminoacyl-tRNA synthetase family.</text>
</comment>
<gene>
    <name evidence="12" type="ORF">BEMITA_LOCUS12407</name>
</gene>
<evidence type="ECO:0000256" key="3">
    <source>
        <dbReference type="ARBA" id="ARBA00022598"/>
    </source>
</evidence>
<dbReference type="GO" id="GO:0005829">
    <property type="term" value="C:cytosol"/>
    <property type="evidence" value="ECO:0007669"/>
    <property type="project" value="TreeGrafter"/>
</dbReference>
<dbReference type="Gene3D" id="3.40.50.620">
    <property type="entry name" value="HUPs"/>
    <property type="match status" value="2"/>
</dbReference>
<evidence type="ECO:0000313" key="13">
    <source>
        <dbReference type="Proteomes" id="UP001152759"/>
    </source>
</evidence>
<dbReference type="SUPFAM" id="SSF52374">
    <property type="entry name" value="Nucleotidylyl transferase"/>
    <property type="match status" value="1"/>
</dbReference>
<keyword evidence="13" id="KW-1185">Reference proteome</keyword>
<dbReference type="InterPro" id="IPR002303">
    <property type="entry name" value="Valyl-tRNA_ligase"/>
</dbReference>
<keyword evidence="4" id="KW-0547">Nucleotide-binding</keyword>
<dbReference type="PANTHER" id="PTHR11946">
    <property type="entry name" value="VALYL-TRNA SYNTHETASES"/>
    <property type="match status" value="1"/>
</dbReference>
<dbReference type="PANTHER" id="PTHR11946:SF109">
    <property type="entry name" value="VALINE--TRNA LIGASE"/>
    <property type="match status" value="1"/>
</dbReference>
<dbReference type="GO" id="GO:0004832">
    <property type="term" value="F:valine-tRNA ligase activity"/>
    <property type="evidence" value="ECO:0007669"/>
    <property type="project" value="UniProtKB-EC"/>
</dbReference>
<dbReference type="GO" id="GO:0002161">
    <property type="term" value="F:aminoacyl-tRNA deacylase activity"/>
    <property type="evidence" value="ECO:0007669"/>
    <property type="project" value="InterPro"/>
</dbReference>